<keyword evidence="2" id="KW-0732">Signal</keyword>
<evidence type="ECO:0008006" key="5">
    <source>
        <dbReference type="Google" id="ProtNLM"/>
    </source>
</evidence>
<sequence>MVKIMKKIIFCIIFIFSSFCFSQENTEEPANENSSKENGATSLTETNGKQTLKKASQEKTFAELPQGYRKIMLGMDMESTKAALKEDSVFGYRGERDLSILAGKNRSLIETEGSSNIKRSWFQFYEEKLYIIIIQMDTDKISYYDVYSALCNKYGEPDTLDPKRSIWKNDKTAMILERPLALKYIDLPVFNELLEKSKTDKAYTDILREEFINEL</sequence>
<dbReference type="EMBL" id="CP004120">
    <property type="protein sequence ID" value="AGT43714.1"/>
    <property type="molecule type" value="Genomic_DNA"/>
</dbReference>
<dbReference type="PATRIC" id="fig|1291379.3.peg.1214"/>
<protein>
    <recommendedName>
        <fullName evidence="5">Lipoprotein</fullName>
    </recommendedName>
</protein>
<name>S6A8F0_9SPIR</name>
<evidence type="ECO:0000313" key="3">
    <source>
        <dbReference type="EMBL" id="AGT43714.1"/>
    </source>
</evidence>
<feature type="chain" id="PRO_5004545764" description="Lipoprotein" evidence="2">
    <location>
        <begin position="23"/>
        <end position="215"/>
    </location>
</feature>
<accession>S6A8F0</accession>
<organism evidence="3 4">
    <name type="scientific">Treponema pedis str. T A4</name>
    <dbReference type="NCBI Taxonomy" id="1291379"/>
    <lineage>
        <taxon>Bacteria</taxon>
        <taxon>Pseudomonadati</taxon>
        <taxon>Spirochaetota</taxon>
        <taxon>Spirochaetia</taxon>
        <taxon>Spirochaetales</taxon>
        <taxon>Treponemataceae</taxon>
        <taxon>Treponema</taxon>
    </lineage>
</organism>
<evidence type="ECO:0000256" key="2">
    <source>
        <dbReference type="SAM" id="SignalP"/>
    </source>
</evidence>
<evidence type="ECO:0000256" key="1">
    <source>
        <dbReference type="SAM" id="MobiDB-lite"/>
    </source>
</evidence>
<proteinExistence type="predicted"/>
<feature type="signal peptide" evidence="2">
    <location>
        <begin position="1"/>
        <end position="22"/>
    </location>
</feature>
<dbReference type="HOGENOM" id="CLU_094598_1_0_12"/>
<evidence type="ECO:0000313" key="4">
    <source>
        <dbReference type="Proteomes" id="UP000015620"/>
    </source>
</evidence>
<dbReference type="Proteomes" id="UP000015620">
    <property type="component" value="Chromosome"/>
</dbReference>
<dbReference type="KEGG" id="tped:TPE_1219"/>
<keyword evidence="4" id="KW-1185">Reference proteome</keyword>
<feature type="compositionally biased region" description="Polar residues" evidence="1">
    <location>
        <begin position="31"/>
        <end position="54"/>
    </location>
</feature>
<dbReference type="AlphaFoldDB" id="S6A8F0"/>
<dbReference type="STRING" id="1291379.TPE_1219"/>
<reference evidence="3 4" key="1">
    <citation type="journal article" date="2013" name="PLoS ONE">
        <title>Genome-Wide Relatedness of Treponema pedis, from Gingiva and Necrotic Skin Lesions of Pigs, with the Human Oral Pathogen Treponema denticola.</title>
        <authorList>
            <person name="Svartstrom O."/>
            <person name="Mushtaq M."/>
            <person name="Pringle M."/>
            <person name="Segerman B."/>
        </authorList>
    </citation>
    <scope>NUCLEOTIDE SEQUENCE [LARGE SCALE GENOMIC DNA]</scope>
    <source>
        <strain evidence="3">T A4</strain>
    </source>
</reference>
<feature type="region of interest" description="Disordered" evidence="1">
    <location>
        <begin position="28"/>
        <end position="56"/>
    </location>
</feature>
<gene>
    <name evidence="3" type="ORF">TPE_1219</name>
</gene>